<reference evidence="1" key="1">
    <citation type="submission" date="2022-10" db="EMBL/GenBank/DDBJ databases">
        <title>Tapping the CABI collections for fungal endophytes: first genome assemblies for Collariella, Neodidymelliopsis, Ascochyta clinopodiicola, Didymella pomorum, Didymosphaeria variabile, Neocosmospora piperis and Neocucurbitaria cava.</title>
        <authorList>
            <person name="Hill R."/>
        </authorList>
    </citation>
    <scope>NUCLEOTIDE SEQUENCE</scope>
    <source>
        <strain evidence="1">IMI 366586</strain>
    </source>
</reference>
<evidence type="ECO:0000313" key="2">
    <source>
        <dbReference type="Proteomes" id="UP001140502"/>
    </source>
</evidence>
<evidence type="ECO:0000313" key="1">
    <source>
        <dbReference type="EMBL" id="KAJ4326713.1"/>
    </source>
</evidence>
<sequence length="77" mass="8677">MAPYFQKLIQVRTSDGNPMNDRTIRELVEGNSDYAFLPSPLIFPPMYMLKGSEELATKLREKLGGSATVEVLQDIDE</sequence>
<dbReference type="AlphaFoldDB" id="A0A9W9BRP2"/>
<dbReference type="EMBL" id="JAPEUR010000037">
    <property type="protein sequence ID" value="KAJ4326713.1"/>
    <property type="molecule type" value="Genomic_DNA"/>
</dbReference>
<comment type="caution">
    <text evidence="1">The sequence shown here is derived from an EMBL/GenBank/DDBJ whole genome shotgun (WGS) entry which is preliminary data.</text>
</comment>
<proteinExistence type="predicted"/>
<name>A0A9W9BRP2_9HYPO</name>
<protein>
    <submittedName>
        <fullName evidence="1">Uncharacterized protein</fullName>
    </submittedName>
</protein>
<gene>
    <name evidence="1" type="ORF">N0V84_002828</name>
</gene>
<organism evidence="1 2">
    <name type="scientific">Fusarium piperis</name>
    <dbReference type="NCBI Taxonomy" id="1435070"/>
    <lineage>
        <taxon>Eukaryota</taxon>
        <taxon>Fungi</taxon>
        <taxon>Dikarya</taxon>
        <taxon>Ascomycota</taxon>
        <taxon>Pezizomycotina</taxon>
        <taxon>Sordariomycetes</taxon>
        <taxon>Hypocreomycetidae</taxon>
        <taxon>Hypocreales</taxon>
        <taxon>Nectriaceae</taxon>
        <taxon>Fusarium</taxon>
        <taxon>Fusarium solani species complex</taxon>
    </lineage>
</organism>
<keyword evidence="2" id="KW-1185">Reference proteome</keyword>
<accession>A0A9W9BRP2</accession>
<dbReference type="OrthoDB" id="5047779at2759"/>
<dbReference type="Proteomes" id="UP001140502">
    <property type="component" value="Unassembled WGS sequence"/>
</dbReference>